<dbReference type="EMBL" id="MIGY01000004">
    <property type="protein sequence ID" value="PPU04966.1"/>
    <property type="molecule type" value="Genomic_DNA"/>
</dbReference>
<feature type="non-terminal residue" evidence="1">
    <location>
        <position position="329"/>
    </location>
</feature>
<dbReference type="InterPro" id="IPR014729">
    <property type="entry name" value="Rossmann-like_a/b/a_fold"/>
</dbReference>
<reference evidence="1 2" key="1">
    <citation type="submission" date="2016-08" db="EMBL/GenBank/DDBJ databases">
        <title>Evolution of the type three secretion system and type three effector repertoires in Xanthomonas.</title>
        <authorList>
            <person name="Merda D."/>
            <person name="Briand M."/>
            <person name="Bosis E."/>
            <person name="Rousseau C."/>
            <person name="Portier P."/>
            <person name="Jacques M.-A."/>
            <person name="Fischer-Le Saux M."/>
        </authorList>
    </citation>
    <scope>NUCLEOTIDE SEQUENCE [LARGE SCALE GENOMIC DNA]</scope>
    <source>
        <strain evidence="1 2">CFBP 7645</strain>
    </source>
</reference>
<accession>A0A2S7A8U1</accession>
<proteinExistence type="predicted"/>
<dbReference type="Proteomes" id="UP000239204">
    <property type="component" value="Unassembled WGS sequence"/>
</dbReference>
<comment type="caution">
    <text evidence="1">The sequence shown here is derived from an EMBL/GenBank/DDBJ whole genome shotgun (WGS) entry which is preliminary data.</text>
</comment>
<evidence type="ECO:0000313" key="2">
    <source>
        <dbReference type="Proteomes" id="UP000239204"/>
    </source>
</evidence>
<dbReference type="SUPFAM" id="SSF52402">
    <property type="entry name" value="Adenine nucleotide alpha hydrolases-like"/>
    <property type="match status" value="1"/>
</dbReference>
<sequence length="329" mass="35872">MEKILFHSAHGDFYLEFETSDSVDSICKRFGLPISQVSTYVKVAHDDEYQLFVDPFSPLSSYGSAAEFMIVPNRNIDYRAMLGRRSMPTPRAGASTWMQVEAVDGVGKAEVKGVFLTPEECVSIVDANVKQALLDCGIQPDEILIVGVSGGGDSNALLGALVRSEVVPVENIRPVMMLGIPDWDRGKERAQAICGAHGLDIRFFTPQETASAIGFRDSEKDWVTAFEKTFPGDDLEVLGVYGVRKVLEAAALEIGATKILIGANLEDCLSSALYYACNGKSAFPAPVAKIGEVEVVHPLWLTPNRLLKYQSRRSNHRPTCEPATAMLIA</sequence>
<name>A0A2S7A8U1_9XANT</name>
<organism evidence="1 2">
    <name type="scientific">Xanthomonas arboricola</name>
    <dbReference type="NCBI Taxonomy" id="56448"/>
    <lineage>
        <taxon>Bacteria</taxon>
        <taxon>Pseudomonadati</taxon>
        <taxon>Pseudomonadota</taxon>
        <taxon>Gammaproteobacteria</taxon>
        <taxon>Lysobacterales</taxon>
        <taxon>Lysobacteraceae</taxon>
        <taxon>Xanthomonas</taxon>
    </lineage>
</organism>
<dbReference type="Gene3D" id="3.40.50.620">
    <property type="entry name" value="HUPs"/>
    <property type="match status" value="1"/>
</dbReference>
<dbReference type="RefSeq" id="WP_104538883.1">
    <property type="nucleotide sequence ID" value="NZ_MIGY01000004.1"/>
</dbReference>
<dbReference type="AlphaFoldDB" id="A0A2S7A8U1"/>
<gene>
    <name evidence="1" type="ORF">XarjCFBP7645_19775</name>
</gene>
<evidence type="ECO:0000313" key="1">
    <source>
        <dbReference type="EMBL" id="PPU04966.1"/>
    </source>
</evidence>
<protein>
    <submittedName>
        <fullName evidence="1">Uncharacterized protein</fullName>
    </submittedName>
</protein>